<feature type="region of interest" description="Disordered" evidence="1">
    <location>
        <begin position="1"/>
        <end position="23"/>
    </location>
</feature>
<feature type="compositionally biased region" description="Basic and acidic residues" evidence="1">
    <location>
        <begin position="1"/>
        <end position="16"/>
    </location>
</feature>
<evidence type="ECO:0000313" key="3">
    <source>
        <dbReference type="Proteomes" id="UP001064489"/>
    </source>
</evidence>
<evidence type="ECO:0000256" key="1">
    <source>
        <dbReference type="SAM" id="MobiDB-lite"/>
    </source>
</evidence>
<protein>
    <submittedName>
        <fullName evidence="2">Uncharacterized protein</fullName>
    </submittedName>
</protein>
<feature type="compositionally biased region" description="Pro residues" evidence="1">
    <location>
        <begin position="81"/>
        <end position="93"/>
    </location>
</feature>
<organism evidence="2 3">
    <name type="scientific">Acer negundo</name>
    <name type="common">Box elder</name>
    <dbReference type="NCBI Taxonomy" id="4023"/>
    <lineage>
        <taxon>Eukaryota</taxon>
        <taxon>Viridiplantae</taxon>
        <taxon>Streptophyta</taxon>
        <taxon>Embryophyta</taxon>
        <taxon>Tracheophyta</taxon>
        <taxon>Spermatophyta</taxon>
        <taxon>Magnoliopsida</taxon>
        <taxon>eudicotyledons</taxon>
        <taxon>Gunneridae</taxon>
        <taxon>Pentapetalae</taxon>
        <taxon>rosids</taxon>
        <taxon>malvids</taxon>
        <taxon>Sapindales</taxon>
        <taxon>Sapindaceae</taxon>
        <taxon>Hippocastanoideae</taxon>
        <taxon>Acereae</taxon>
        <taxon>Acer</taxon>
    </lineage>
</organism>
<sequence>MKEVKKLGRKSEESEVGKGAGTSAASVALERAMIFANPLVLPASILFGSKQPDPHPVDAPTHSSSRSMGADVGSGTQLPVWTPPPPPPPPPAPRMSSGFHLLELTHFASTSSSA</sequence>
<keyword evidence="3" id="KW-1185">Reference proteome</keyword>
<name>A0AAD5JQ37_ACENE</name>
<feature type="region of interest" description="Disordered" evidence="1">
    <location>
        <begin position="46"/>
        <end position="97"/>
    </location>
</feature>
<proteinExistence type="predicted"/>
<reference evidence="2" key="2">
    <citation type="submission" date="2023-02" db="EMBL/GenBank/DDBJ databases">
        <authorList>
            <person name="Swenson N.G."/>
            <person name="Wegrzyn J.L."/>
            <person name="Mcevoy S.L."/>
        </authorList>
    </citation>
    <scope>NUCLEOTIDE SEQUENCE</scope>
    <source>
        <strain evidence="2">91603</strain>
        <tissue evidence="2">Leaf</tissue>
    </source>
</reference>
<comment type="caution">
    <text evidence="2">The sequence shown here is derived from an EMBL/GenBank/DDBJ whole genome shotgun (WGS) entry which is preliminary data.</text>
</comment>
<dbReference type="AlphaFoldDB" id="A0AAD5JQ37"/>
<accession>A0AAD5JQ37</accession>
<dbReference type="EMBL" id="JAJSOW010000003">
    <property type="protein sequence ID" value="KAI9196169.1"/>
    <property type="molecule type" value="Genomic_DNA"/>
</dbReference>
<dbReference type="Proteomes" id="UP001064489">
    <property type="component" value="Chromosome 1"/>
</dbReference>
<evidence type="ECO:0000313" key="2">
    <source>
        <dbReference type="EMBL" id="KAI9196169.1"/>
    </source>
</evidence>
<reference evidence="2" key="1">
    <citation type="journal article" date="2022" name="Plant J.">
        <title>Strategies of tolerance reflected in two North American maple genomes.</title>
        <authorList>
            <person name="McEvoy S.L."/>
            <person name="Sezen U.U."/>
            <person name="Trouern-Trend A."/>
            <person name="McMahon S.M."/>
            <person name="Schaberg P.G."/>
            <person name="Yang J."/>
            <person name="Wegrzyn J.L."/>
            <person name="Swenson N.G."/>
        </authorList>
    </citation>
    <scope>NUCLEOTIDE SEQUENCE</scope>
    <source>
        <strain evidence="2">91603</strain>
    </source>
</reference>
<gene>
    <name evidence="2" type="ORF">LWI28_021623</name>
</gene>